<comment type="caution">
    <text evidence="1">The sequence shown here is derived from an EMBL/GenBank/DDBJ whole genome shotgun (WGS) entry which is preliminary data.</text>
</comment>
<organism evidence="1 2">
    <name type="scientific">Siminovitchia terrae</name>
    <name type="common">Bacillus terrae</name>
    <dbReference type="NCBI Taxonomy" id="1914933"/>
    <lineage>
        <taxon>Bacteria</taxon>
        <taxon>Bacillati</taxon>
        <taxon>Bacillota</taxon>
        <taxon>Bacilli</taxon>
        <taxon>Bacillales</taxon>
        <taxon>Bacillaceae</taxon>
        <taxon>Siminovitchia</taxon>
    </lineage>
</organism>
<dbReference type="Proteomes" id="UP000680670">
    <property type="component" value="Unassembled WGS sequence"/>
</dbReference>
<sequence>MFNILLTNPALIDIKGVPGVCSFLKMILSVEEGKDGEGDSFVNAVKNAKENAGIDMKIEIGR</sequence>
<protein>
    <submittedName>
        <fullName evidence="1">Uncharacterized protein</fullName>
    </submittedName>
</protein>
<dbReference type="EMBL" id="BORJ01000001">
    <property type="protein sequence ID" value="GIN94822.1"/>
    <property type="molecule type" value="Genomic_DNA"/>
</dbReference>
<gene>
    <name evidence="1" type="ORF">J6TS1_06920</name>
</gene>
<proteinExistence type="predicted"/>
<name>A0ABQ4KU75_SIMTE</name>
<evidence type="ECO:0000313" key="2">
    <source>
        <dbReference type="Proteomes" id="UP000680670"/>
    </source>
</evidence>
<reference evidence="1 2" key="1">
    <citation type="submission" date="2021-03" db="EMBL/GenBank/DDBJ databases">
        <title>Antimicrobial resistance genes in bacteria isolated from Japanese honey, and their potential for conferring macrolide and lincosamide resistance in the American foulbrood pathogen Paenibacillus larvae.</title>
        <authorList>
            <person name="Okamoto M."/>
            <person name="Kumagai M."/>
            <person name="Kanamori H."/>
            <person name="Takamatsu D."/>
        </authorList>
    </citation>
    <scope>NUCLEOTIDE SEQUENCE [LARGE SCALE GENOMIC DNA]</scope>
    <source>
        <strain evidence="1 2">J6TS1</strain>
    </source>
</reference>
<keyword evidence="2" id="KW-1185">Reference proteome</keyword>
<evidence type="ECO:0000313" key="1">
    <source>
        <dbReference type="EMBL" id="GIN94822.1"/>
    </source>
</evidence>
<accession>A0ABQ4KU75</accession>